<reference evidence="2 3" key="1">
    <citation type="submission" date="2022-01" db="EMBL/GenBank/DDBJ databases">
        <title>Octadecabacter sp. nov., isolated from a marine alga.</title>
        <authorList>
            <person name="Jin M.S."/>
            <person name="Kim H.M."/>
            <person name="Han D.M."/>
            <person name="Jung J.J."/>
            <person name="Jeon C.O."/>
        </authorList>
    </citation>
    <scope>NUCLEOTIDE SEQUENCE [LARGE SCALE GENOMIC DNA]</scope>
    <source>
        <strain evidence="2 3">G9-8</strain>
    </source>
</reference>
<dbReference type="Proteomes" id="UP001200557">
    <property type="component" value="Unassembled WGS sequence"/>
</dbReference>
<evidence type="ECO:0000313" key="2">
    <source>
        <dbReference type="EMBL" id="MCF2871399.1"/>
    </source>
</evidence>
<name>A0ABS9CVZ6_9RHOB</name>
<evidence type="ECO:0000256" key="1">
    <source>
        <dbReference type="SAM" id="MobiDB-lite"/>
    </source>
</evidence>
<sequence>MTRHIIDHPTTSPVTSHANAALRRCEKDANTPEHSKILDRPRQIGNGRLVQYLEIERGRRV</sequence>
<proteinExistence type="predicted"/>
<gene>
    <name evidence="2" type="ORF">L0664_10025</name>
</gene>
<dbReference type="RefSeq" id="WP_235225661.1">
    <property type="nucleotide sequence ID" value="NZ_JAKGAQ010000002.1"/>
</dbReference>
<protein>
    <submittedName>
        <fullName evidence="2">Uncharacterized protein</fullName>
    </submittedName>
</protein>
<dbReference type="EMBL" id="JAKGAQ010000002">
    <property type="protein sequence ID" value="MCF2871399.1"/>
    <property type="molecule type" value="Genomic_DNA"/>
</dbReference>
<feature type="compositionally biased region" description="Polar residues" evidence="1">
    <location>
        <begin position="9"/>
        <end position="18"/>
    </location>
</feature>
<organism evidence="2 3">
    <name type="scientific">Octadecabacter dasysiphoniae</name>
    <dbReference type="NCBI Taxonomy" id="2909341"/>
    <lineage>
        <taxon>Bacteria</taxon>
        <taxon>Pseudomonadati</taxon>
        <taxon>Pseudomonadota</taxon>
        <taxon>Alphaproteobacteria</taxon>
        <taxon>Rhodobacterales</taxon>
        <taxon>Roseobacteraceae</taxon>
        <taxon>Octadecabacter</taxon>
    </lineage>
</organism>
<evidence type="ECO:0000313" key="3">
    <source>
        <dbReference type="Proteomes" id="UP001200557"/>
    </source>
</evidence>
<accession>A0ABS9CVZ6</accession>
<keyword evidence="3" id="KW-1185">Reference proteome</keyword>
<comment type="caution">
    <text evidence="2">The sequence shown here is derived from an EMBL/GenBank/DDBJ whole genome shotgun (WGS) entry which is preliminary data.</text>
</comment>
<feature type="region of interest" description="Disordered" evidence="1">
    <location>
        <begin position="1"/>
        <end position="21"/>
    </location>
</feature>